<proteinExistence type="predicted"/>
<feature type="chain" id="PRO_5043430269" evidence="2">
    <location>
        <begin position="24"/>
        <end position="318"/>
    </location>
</feature>
<keyword evidence="2" id="KW-0732">Signal</keyword>
<dbReference type="EMBL" id="JARQZJ010000132">
    <property type="protein sequence ID" value="KAK9892012.1"/>
    <property type="molecule type" value="Genomic_DNA"/>
</dbReference>
<evidence type="ECO:0000256" key="2">
    <source>
        <dbReference type="SAM" id="SignalP"/>
    </source>
</evidence>
<evidence type="ECO:0000313" key="4">
    <source>
        <dbReference type="Proteomes" id="UP001431783"/>
    </source>
</evidence>
<accession>A0AAW1VG54</accession>
<dbReference type="AlphaFoldDB" id="A0AAW1VG54"/>
<keyword evidence="4" id="KW-1185">Reference proteome</keyword>
<feature type="region of interest" description="Disordered" evidence="1">
    <location>
        <begin position="72"/>
        <end position="120"/>
    </location>
</feature>
<feature type="compositionally biased region" description="Basic and acidic residues" evidence="1">
    <location>
        <begin position="307"/>
        <end position="318"/>
    </location>
</feature>
<evidence type="ECO:0000256" key="1">
    <source>
        <dbReference type="SAM" id="MobiDB-lite"/>
    </source>
</evidence>
<feature type="compositionally biased region" description="Basic and acidic residues" evidence="1">
    <location>
        <begin position="218"/>
        <end position="249"/>
    </location>
</feature>
<comment type="caution">
    <text evidence="3">The sequence shown here is derived from an EMBL/GenBank/DDBJ whole genome shotgun (WGS) entry which is preliminary data.</text>
</comment>
<feature type="compositionally biased region" description="Polar residues" evidence="1">
    <location>
        <begin position="146"/>
        <end position="158"/>
    </location>
</feature>
<sequence length="318" mass="36141">MYLTKIRLSAISTLLLTILVKHGDTFSLANMLEALFGKNPGEDAVVSKSSYVELFPQTRRHWNEYDDLYEDSNEFHPPRDEYHPPGYFTPRDDYYSSRDELQPHKDDFHPSKEDKSDNDLPKISVVYNNIFLMSAPDNHEDHELPHQQNPNNQDNSFDYSKCLNPANWATCASHVTGFGNKEYKKPDSPNVLRAVLDFLGNKSGTNIENEQRSPPIEPTDRKTNATETRKNAESRNITKLEKPTGRDLNSRNISAKVEESKSPLTTVKQKARITQDNATHILKTSSLGRNTTSGSPIRSYNSTAHLSRGDKDEKDKTD</sequence>
<feature type="compositionally biased region" description="Polar residues" evidence="1">
    <location>
        <begin position="262"/>
        <end position="305"/>
    </location>
</feature>
<evidence type="ECO:0000313" key="3">
    <source>
        <dbReference type="EMBL" id="KAK9892012.1"/>
    </source>
</evidence>
<feature type="region of interest" description="Disordered" evidence="1">
    <location>
        <begin position="203"/>
        <end position="318"/>
    </location>
</feature>
<organism evidence="3 4">
    <name type="scientific">Henosepilachna vigintioctopunctata</name>
    <dbReference type="NCBI Taxonomy" id="420089"/>
    <lineage>
        <taxon>Eukaryota</taxon>
        <taxon>Metazoa</taxon>
        <taxon>Ecdysozoa</taxon>
        <taxon>Arthropoda</taxon>
        <taxon>Hexapoda</taxon>
        <taxon>Insecta</taxon>
        <taxon>Pterygota</taxon>
        <taxon>Neoptera</taxon>
        <taxon>Endopterygota</taxon>
        <taxon>Coleoptera</taxon>
        <taxon>Polyphaga</taxon>
        <taxon>Cucujiformia</taxon>
        <taxon>Coccinelloidea</taxon>
        <taxon>Coccinellidae</taxon>
        <taxon>Epilachninae</taxon>
        <taxon>Epilachnini</taxon>
        <taxon>Henosepilachna</taxon>
    </lineage>
</organism>
<feature type="signal peptide" evidence="2">
    <location>
        <begin position="1"/>
        <end position="23"/>
    </location>
</feature>
<dbReference type="Proteomes" id="UP001431783">
    <property type="component" value="Unassembled WGS sequence"/>
</dbReference>
<name>A0AAW1VG54_9CUCU</name>
<gene>
    <name evidence="3" type="ORF">WA026_018201</name>
</gene>
<feature type="region of interest" description="Disordered" evidence="1">
    <location>
        <begin position="136"/>
        <end position="158"/>
    </location>
</feature>
<reference evidence="3 4" key="1">
    <citation type="submission" date="2023-03" db="EMBL/GenBank/DDBJ databases">
        <title>Genome insight into feeding habits of ladybird beetles.</title>
        <authorList>
            <person name="Li H.-S."/>
            <person name="Huang Y.-H."/>
            <person name="Pang H."/>
        </authorList>
    </citation>
    <scope>NUCLEOTIDE SEQUENCE [LARGE SCALE GENOMIC DNA]</scope>
    <source>
        <strain evidence="3">SYSU_2023b</strain>
        <tissue evidence="3">Whole body</tissue>
    </source>
</reference>
<feature type="compositionally biased region" description="Basic and acidic residues" evidence="1">
    <location>
        <begin position="90"/>
        <end position="120"/>
    </location>
</feature>
<feature type="compositionally biased region" description="Basic and acidic residues" evidence="1">
    <location>
        <begin position="73"/>
        <end position="83"/>
    </location>
</feature>
<protein>
    <submittedName>
        <fullName evidence="3">Uncharacterized protein</fullName>
    </submittedName>
</protein>